<evidence type="ECO:0000313" key="1">
    <source>
        <dbReference type="EMBL" id="CAK5265224.1"/>
    </source>
</evidence>
<protein>
    <submittedName>
        <fullName evidence="1">Uncharacterized protein</fullName>
    </submittedName>
</protein>
<evidence type="ECO:0000313" key="2">
    <source>
        <dbReference type="Proteomes" id="UP001295794"/>
    </source>
</evidence>
<gene>
    <name evidence="1" type="ORF">MYCIT1_LOCUS6019</name>
</gene>
<organism evidence="1 2">
    <name type="scientific">Mycena citricolor</name>
    <dbReference type="NCBI Taxonomy" id="2018698"/>
    <lineage>
        <taxon>Eukaryota</taxon>
        <taxon>Fungi</taxon>
        <taxon>Dikarya</taxon>
        <taxon>Basidiomycota</taxon>
        <taxon>Agaricomycotina</taxon>
        <taxon>Agaricomycetes</taxon>
        <taxon>Agaricomycetidae</taxon>
        <taxon>Agaricales</taxon>
        <taxon>Marasmiineae</taxon>
        <taxon>Mycenaceae</taxon>
        <taxon>Mycena</taxon>
    </lineage>
</organism>
<name>A0AAD2JW41_9AGAR</name>
<dbReference type="Proteomes" id="UP001295794">
    <property type="component" value="Unassembled WGS sequence"/>
</dbReference>
<keyword evidence="2" id="KW-1185">Reference proteome</keyword>
<accession>A0AAD2JW41</accession>
<proteinExistence type="predicted"/>
<sequence>MDASLDLRRSINISHWSGRQCILTIHFWFPTQRFLGYMSQPRTRGHDHTWFARPHDELSLSESKGQGYNLDNRPLPSMGRFQPCLLQVSEGGRLYWTQP</sequence>
<dbReference type="EMBL" id="CAVNYO010000082">
    <property type="protein sequence ID" value="CAK5265224.1"/>
    <property type="molecule type" value="Genomic_DNA"/>
</dbReference>
<dbReference type="AlphaFoldDB" id="A0AAD2JW41"/>
<reference evidence="1" key="1">
    <citation type="submission" date="2023-11" db="EMBL/GenBank/DDBJ databases">
        <authorList>
            <person name="De Vega J J."/>
            <person name="De Vega J J."/>
        </authorList>
    </citation>
    <scope>NUCLEOTIDE SEQUENCE</scope>
</reference>
<comment type="caution">
    <text evidence="1">The sequence shown here is derived from an EMBL/GenBank/DDBJ whole genome shotgun (WGS) entry which is preliminary data.</text>
</comment>